<dbReference type="SMART" id="SM00109">
    <property type="entry name" value="C1"/>
    <property type="match status" value="1"/>
</dbReference>
<evidence type="ECO:0000259" key="4">
    <source>
        <dbReference type="PROSITE" id="PS50081"/>
    </source>
</evidence>
<evidence type="ECO:0000256" key="1">
    <source>
        <dbReference type="ARBA" id="ARBA00022723"/>
    </source>
</evidence>
<proteinExistence type="predicted"/>
<dbReference type="Proteomes" id="UP001497623">
    <property type="component" value="Unassembled WGS sequence"/>
</dbReference>
<evidence type="ECO:0000256" key="3">
    <source>
        <dbReference type="SAM" id="MobiDB-lite"/>
    </source>
</evidence>
<sequence>QNPCYLRVESSRHGEGHEFNPTTLDRPAWCDACAHLVFYHAITCHNCDYICHEQCQELVTLDCKTKLTPDSQSSQEEPFVESCNELPETCQINQQETQDDHTRQEDNDEEDDKFYEDASNDKSEYDNVVVEVVEAEDEKHEEEQQEKDLPPLDREEAQQKELLAVDSNKMTEYMSTLRKKVNSLQSQLVTNDTLEAWVQHYNATAQGLQIAKIGISGVGMNSSKHY</sequence>
<name>A0AAV2QN22_MEGNR</name>
<dbReference type="GO" id="GO:0046872">
    <property type="term" value="F:metal ion binding"/>
    <property type="evidence" value="ECO:0007669"/>
    <property type="project" value="UniProtKB-KW"/>
</dbReference>
<dbReference type="InterPro" id="IPR046349">
    <property type="entry name" value="C1-like_sf"/>
</dbReference>
<comment type="caution">
    <text evidence="5">The sequence shown here is derived from an EMBL/GenBank/DDBJ whole genome shotgun (WGS) entry which is preliminary data.</text>
</comment>
<keyword evidence="6" id="KW-1185">Reference proteome</keyword>
<organism evidence="5 6">
    <name type="scientific">Meganyctiphanes norvegica</name>
    <name type="common">Northern krill</name>
    <name type="synonym">Thysanopoda norvegica</name>
    <dbReference type="NCBI Taxonomy" id="48144"/>
    <lineage>
        <taxon>Eukaryota</taxon>
        <taxon>Metazoa</taxon>
        <taxon>Ecdysozoa</taxon>
        <taxon>Arthropoda</taxon>
        <taxon>Crustacea</taxon>
        <taxon>Multicrustacea</taxon>
        <taxon>Malacostraca</taxon>
        <taxon>Eumalacostraca</taxon>
        <taxon>Eucarida</taxon>
        <taxon>Euphausiacea</taxon>
        <taxon>Euphausiidae</taxon>
        <taxon>Meganyctiphanes</taxon>
    </lineage>
</organism>
<dbReference type="EMBL" id="CAXKWB010007565">
    <property type="protein sequence ID" value="CAL4087746.1"/>
    <property type="molecule type" value="Genomic_DNA"/>
</dbReference>
<dbReference type="Gene3D" id="3.30.60.20">
    <property type="match status" value="1"/>
</dbReference>
<evidence type="ECO:0000313" key="5">
    <source>
        <dbReference type="EMBL" id="CAL4087746.1"/>
    </source>
</evidence>
<feature type="compositionally biased region" description="Basic and acidic residues" evidence="3">
    <location>
        <begin position="137"/>
        <end position="154"/>
    </location>
</feature>
<feature type="region of interest" description="Disordered" evidence="3">
    <location>
        <begin position="95"/>
        <end position="120"/>
    </location>
</feature>
<dbReference type="PROSITE" id="PS00479">
    <property type="entry name" value="ZF_DAG_PE_1"/>
    <property type="match status" value="1"/>
</dbReference>
<protein>
    <recommendedName>
        <fullName evidence="4">Phorbol-ester/DAG-type domain-containing protein</fullName>
    </recommendedName>
</protein>
<evidence type="ECO:0000313" key="6">
    <source>
        <dbReference type="Proteomes" id="UP001497623"/>
    </source>
</evidence>
<dbReference type="InterPro" id="IPR002219">
    <property type="entry name" value="PKC_DAG/PE"/>
</dbReference>
<dbReference type="Pfam" id="PF00130">
    <property type="entry name" value="C1_1"/>
    <property type="match status" value="1"/>
</dbReference>
<feature type="non-terminal residue" evidence="5">
    <location>
        <position position="1"/>
    </location>
</feature>
<evidence type="ECO:0000256" key="2">
    <source>
        <dbReference type="ARBA" id="ARBA00022833"/>
    </source>
</evidence>
<accession>A0AAV2QN22</accession>
<reference evidence="5 6" key="1">
    <citation type="submission" date="2024-05" db="EMBL/GenBank/DDBJ databases">
        <authorList>
            <person name="Wallberg A."/>
        </authorList>
    </citation>
    <scope>NUCLEOTIDE SEQUENCE [LARGE SCALE GENOMIC DNA]</scope>
</reference>
<feature type="domain" description="Phorbol-ester/DAG-type" evidence="4">
    <location>
        <begin position="16"/>
        <end position="63"/>
    </location>
</feature>
<keyword evidence="2" id="KW-0862">Zinc</keyword>
<gene>
    <name evidence="5" type="ORF">MNOR_LOCUS13294</name>
</gene>
<feature type="region of interest" description="Disordered" evidence="3">
    <location>
        <begin position="135"/>
        <end position="154"/>
    </location>
</feature>
<dbReference type="AlphaFoldDB" id="A0AAV2QN22"/>
<keyword evidence="1" id="KW-0479">Metal-binding</keyword>
<dbReference type="PROSITE" id="PS50081">
    <property type="entry name" value="ZF_DAG_PE_2"/>
    <property type="match status" value="1"/>
</dbReference>
<dbReference type="SUPFAM" id="SSF57889">
    <property type="entry name" value="Cysteine-rich domain"/>
    <property type="match status" value="1"/>
</dbReference>